<comment type="pathway">
    <text evidence="5">Purine metabolism; GMP biosynthesis via salvage pathway; GMP from guanine: step 1/1.</text>
</comment>
<evidence type="ECO:0000256" key="14">
    <source>
        <dbReference type="ARBA" id="ARBA00048811"/>
    </source>
</evidence>
<comment type="pathway">
    <text evidence="4 16">Purine metabolism; IMP biosynthesis via salvage pathway; IMP from hypoxanthine: step 1/1.</text>
</comment>
<keyword evidence="12 16" id="KW-0547">Nucleotide-binding</keyword>
<dbReference type="GO" id="GO:0006178">
    <property type="term" value="P:guanine salvage"/>
    <property type="evidence" value="ECO:0007669"/>
    <property type="project" value="TreeGrafter"/>
</dbReference>
<evidence type="ECO:0000313" key="18">
    <source>
        <dbReference type="EMBL" id="MEB3429584.1"/>
    </source>
</evidence>
<dbReference type="GO" id="GO:0000166">
    <property type="term" value="F:nucleotide binding"/>
    <property type="evidence" value="ECO:0007669"/>
    <property type="project" value="UniProtKB-KW"/>
</dbReference>
<dbReference type="GO" id="GO:0046100">
    <property type="term" value="P:hypoxanthine metabolic process"/>
    <property type="evidence" value="ECO:0007669"/>
    <property type="project" value="TreeGrafter"/>
</dbReference>
<keyword evidence="9 16" id="KW-0808">Transferase</keyword>
<dbReference type="GO" id="GO:0005829">
    <property type="term" value="C:cytosol"/>
    <property type="evidence" value="ECO:0007669"/>
    <property type="project" value="TreeGrafter"/>
</dbReference>
<dbReference type="InterPro" id="IPR050408">
    <property type="entry name" value="HGPRT"/>
</dbReference>
<dbReference type="GO" id="GO:0032264">
    <property type="term" value="P:IMP salvage"/>
    <property type="evidence" value="ECO:0007669"/>
    <property type="project" value="TreeGrafter"/>
</dbReference>
<evidence type="ECO:0000256" key="5">
    <source>
        <dbReference type="ARBA" id="ARBA00004676"/>
    </source>
</evidence>
<dbReference type="SUPFAM" id="SSF53271">
    <property type="entry name" value="PRTase-like"/>
    <property type="match status" value="1"/>
</dbReference>
<accession>A0AAW9MYN1</accession>
<evidence type="ECO:0000256" key="13">
    <source>
        <dbReference type="ARBA" id="ARBA00022842"/>
    </source>
</evidence>
<evidence type="ECO:0000256" key="10">
    <source>
        <dbReference type="ARBA" id="ARBA00022723"/>
    </source>
</evidence>
<feature type="domain" description="Phosphoribosyltransferase" evidence="17">
    <location>
        <begin position="12"/>
        <end position="156"/>
    </location>
</feature>
<dbReference type="PANTHER" id="PTHR43340">
    <property type="entry name" value="HYPOXANTHINE-GUANINE PHOSPHORIBOSYLTRANSFERASE"/>
    <property type="match status" value="1"/>
</dbReference>
<evidence type="ECO:0000256" key="16">
    <source>
        <dbReference type="RuleBase" id="RU364099"/>
    </source>
</evidence>
<evidence type="ECO:0000256" key="11">
    <source>
        <dbReference type="ARBA" id="ARBA00022726"/>
    </source>
</evidence>
<evidence type="ECO:0000256" key="6">
    <source>
        <dbReference type="ARBA" id="ARBA00008391"/>
    </source>
</evidence>
<keyword evidence="8 16" id="KW-0328">Glycosyltransferase</keyword>
<dbReference type="RefSeq" id="WP_324619765.1">
    <property type="nucleotide sequence ID" value="NZ_JAYKOT010000003.1"/>
</dbReference>
<evidence type="ECO:0000256" key="2">
    <source>
        <dbReference type="ARBA" id="ARBA00002049"/>
    </source>
</evidence>
<keyword evidence="11 16" id="KW-0660">Purine salvage</keyword>
<dbReference type="GO" id="GO:0032263">
    <property type="term" value="P:GMP salvage"/>
    <property type="evidence" value="ECO:0007669"/>
    <property type="project" value="TreeGrafter"/>
</dbReference>
<evidence type="ECO:0000259" key="17">
    <source>
        <dbReference type="Pfam" id="PF00156"/>
    </source>
</evidence>
<comment type="catalytic activity">
    <reaction evidence="14">
        <text>GMP + diphosphate = guanine + 5-phospho-alpha-D-ribose 1-diphosphate</text>
        <dbReference type="Rhea" id="RHEA:25424"/>
        <dbReference type="ChEBI" id="CHEBI:16235"/>
        <dbReference type="ChEBI" id="CHEBI:33019"/>
        <dbReference type="ChEBI" id="CHEBI:58017"/>
        <dbReference type="ChEBI" id="CHEBI:58115"/>
        <dbReference type="EC" id="2.4.2.8"/>
    </reaction>
    <physiologicalReaction direction="right-to-left" evidence="14">
        <dbReference type="Rhea" id="RHEA:25426"/>
    </physiologicalReaction>
</comment>
<name>A0AAW9MYN1_9FIRM</name>
<comment type="subcellular location">
    <subcellularLocation>
        <location evidence="3 16">Cytoplasm</location>
    </subcellularLocation>
</comment>
<sequence>MKSKVLFSEEVIKKRISEIAKSIKKDLGYDDLVVIALLRGGFIYASDLVRKLRENIIIDFITTSSYDNNEYSSGVVDILSDIRTNVENKNVLIVDDILDSGRTLLKVKKHIESKNPKNIKTSVLLDKKSRRIENIEADYVGFEIEDYFVVGYGLNYGEYFRNVPYIFIFE</sequence>
<evidence type="ECO:0000256" key="7">
    <source>
        <dbReference type="ARBA" id="ARBA00022490"/>
    </source>
</evidence>
<keyword evidence="7 16" id="KW-0963">Cytoplasm</keyword>
<comment type="cofactor">
    <cofactor evidence="1 16">
        <name>Mg(2+)</name>
        <dbReference type="ChEBI" id="CHEBI:18420"/>
    </cofactor>
</comment>
<comment type="caution">
    <text evidence="18">The sequence shown here is derived from an EMBL/GenBank/DDBJ whole genome shotgun (WGS) entry which is preliminary data.</text>
</comment>
<reference evidence="18 19" key="1">
    <citation type="submission" date="2024-01" db="EMBL/GenBank/DDBJ databases">
        <title>Complete genome sequence of Citroniella saccharovorans strain M6.X9, isolated from human fecal sample.</title>
        <authorList>
            <person name="Cheng G."/>
            <person name="Westerholm M."/>
            <person name="Schnurer A."/>
        </authorList>
    </citation>
    <scope>NUCLEOTIDE SEQUENCE [LARGE SCALE GENOMIC DNA]</scope>
    <source>
        <strain evidence="18 19">DSM 29873</strain>
    </source>
</reference>
<comment type="similarity">
    <text evidence="6 16">Belongs to the purine/pyrimidine phosphoribosyltransferase family.</text>
</comment>
<organism evidence="18 19">
    <name type="scientific">Citroniella saccharovorans</name>
    <dbReference type="NCBI Taxonomy" id="2053367"/>
    <lineage>
        <taxon>Bacteria</taxon>
        <taxon>Bacillati</taxon>
        <taxon>Bacillota</taxon>
        <taxon>Tissierellia</taxon>
        <taxon>Tissierellales</taxon>
        <taxon>Peptoniphilaceae</taxon>
        <taxon>Citroniella</taxon>
    </lineage>
</organism>
<dbReference type="Proteomes" id="UP001357733">
    <property type="component" value="Unassembled WGS sequence"/>
</dbReference>
<dbReference type="GO" id="GO:0006166">
    <property type="term" value="P:purine ribonucleoside salvage"/>
    <property type="evidence" value="ECO:0007669"/>
    <property type="project" value="UniProtKB-KW"/>
</dbReference>
<proteinExistence type="inferred from homology"/>
<keyword evidence="19" id="KW-1185">Reference proteome</keyword>
<dbReference type="EC" id="2.4.2.8" evidence="16"/>
<dbReference type="PANTHER" id="PTHR43340:SF1">
    <property type="entry name" value="HYPOXANTHINE PHOSPHORIBOSYLTRANSFERASE"/>
    <property type="match status" value="1"/>
</dbReference>
<protein>
    <recommendedName>
        <fullName evidence="16">Hypoxanthine phosphoribosyltransferase</fullName>
        <ecNumber evidence="16">2.4.2.8</ecNumber>
    </recommendedName>
</protein>
<dbReference type="InterPro" id="IPR000836">
    <property type="entry name" value="PRTase_dom"/>
</dbReference>
<evidence type="ECO:0000313" key="19">
    <source>
        <dbReference type="Proteomes" id="UP001357733"/>
    </source>
</evidence>
<evidence type="ECO:0000256" key="9">
    <source>
        <dbReference type="ARBA" id="ARBA00022679"/>
    </source>
</evidence>
<dbReference type="InterPro" id="IPR029057">
    <property type="entry name" value="PRTase-like"/>
</dbReference>
<dbReference type="CDD" id="cd06223">
    <property type="entry name" value="PRTases_typeI"/>
    <property type="match status" value="1"/>
</dbReference>
<dbReference type="GO" id="GO:0004422">
    <property type="term" value="F:hypoxanthine phosphoribosyltransferase activity"/>
    <property type="evidence" value="ECO:0007669"/>
    <property type="project" value="InterPro"/>
</dbReference>
<evidence type="ECO:0000256" key="1">
    <source>
        <dbReference type="ARBA" id="ARBA00001946"/>
    </source>
</evidence>
<keyword evidence="10 16" id="KW-0479">Metal-binding</keyword>
<gene>
    <name evidence="18" type="primary">hpt</name>
    <name evidence="18" type="ORF">VLK81_06095</name>
</gene>
<dbReference type="AlphaFoldDB" id="A0AAW9MYN1"/>
<keyword evidence="13 16" id="KW-0460">Magnesium</keyword>
<dbReference type="NCBIfam" id="TIGR01203">
    <property type="entry name" value="HGPRTase"/>
    <property type="match status" value="1"/>
</dbReference>
<dbReference type="Gene3D" id="3.40.50.2020">
    <property type="match status" value="1"/>
</dbReference>
<evidence type="ECO:0000256" key="15">
    <source>
        <dbReference type="ARBA" id="ARBA00049402"/>
    </source>
</evidence>
<comment type="catalytic activity">
    <reaction evidence="15">
        <text>IMP + diphosphate = hypoxanthine + 5-phospho-alpha-D-ribose 1-diphosphate</text>
        <dbReference type="Rhea" id="RHEA:17973"/>
        <dbReference type="ChEBI" id="CHEBI:17368"/>
        <dbReference type="ChEBI" id="CHEBI:33019"/>
        <dbReference type="ChEBI" id="CHEBI:58017"/>
        <dbReference type="ChEBI" id="CHEBI:58053"/>
        <dbReference type="EC" id="2.4.2.8"/>
    </reaction>
    <physiologicalReaction direction="right-to-left" evidence="15">
        <dbReference type="Rhea" id="RHEA:17975"/>
    </physiologicalReaction>
</comment>
<evidence type="ECO:0000256" key="8">
    <source>
        <dbReference type="ARBA" id="ARBA00022676"/>
    </source>
</evidence>
<dbReference type="GO" id="GO:0000287">
    <property type="term" value="F:magnesium ion binding"/>
    <property type="evidence" value="ECO:0007669"/>
    <property type="project" value="TreeGrafter"/>
</dbReference>
<evidence type="ECO:0000256" key="3">
    <source>
        <dbReference type="ARBA" id="ARBA00004496"/>
    </source>
</evidence>
<evidence type="ECO:0000256" key="12">
    <source>
        <dbReference type="ARBA" id="ARBA00022741"/>
    </source>
</evidence>
<dbReference type="EMBL" id="JAYKOT010000003">
    <property type="protein sequence ID" value="MEB3429584.1"/>
    <property type="molecule type" value="Genomic_DNA"/>
</dbReference>
<evidence type="ECO:0000256" key="4">
    <source>
        <dbReference type="ARBA" id="ARBA00004669"/>
    </source>
</evidence>
<comment type="function">
    <text evidence="2">Purine salvage pathway enzyme that catalyzes the transfer of the ribosyl-5-phosphate group from 5-phospho-alpha-D-ribose 1-diphosphate (PRPP) to the N9 position of the 6-oxopurines hypoxanthine and guanine to form the corresponding ribonucleotides IMP (inosine 5'-monophosphate) and GMP (guanosine 5'-monophosphate), with the release of PPi.</text>
</comment>
<dbReference type="InterPro" id="IPR005904">
    <property type="entry name" value="Hxn_phspho_trans"/>
</dbReference>
<dbReference type="Pfam" id="PF00156">
    <property type="entry name" value="Pribosyltran"/>
    <property type="match status" value="1"/>
</dbReference>